<reference evidence="2 3" key="1">
    <citation type="submission" date="2023-10" db="EMBL/GenBank/DDBJ databases">
        <title>Chromosome-scale genome assembly provides insights into flower coloration mechanisms of Canna indica.</title>
        <authorList>
            <person name="Li C."/>
        </authorList>
    </citation>
    <scope>NUCLEOTIDE SEQUENCE [LARGE SCALE GENOMIC DNA]</scope>
    <source>
        <tissue evidence="2">Flower</tissue>
    </source>
</reference>
<dbReference type="AlphaFoldDB" id="A0AAQ3QHX3"/>
<evidence type="ECO:0000313" key="2">
    <source>
        <dbReference type="EMBL" id="WOL10036.1"/>
    </source>
</evidence>
<feature type="region of interest" description="Disordered" evidence="1">
    <location>
        <begin position="47"/>
        <end position="133"/>
    </location>
</feature>
<feature type="compositionally biased region" description="Acidic residues" evidence="1">
    <location>
        <begin position="111"/>
        <end position="121"/>
    </location>
</feature>
<organism evidence="2 3">
    <name type="scientific">Canna indica</name>
    <name type="common">Indian-shot</name>
    <dbReference type="NCBI Taxonomy" id="4628"/>
    <lineage>
        <taxon>Eukaryota</taxon>
        <taxon>Viridiplantae</taxon>
        <taxon>Streptophyta</taxon>
        <taxon>Embryophyta</taxon>
        <taxon>Tracheophyta</taxon>
        <taxon>Spermatophyta</taxon>
        <taxon>Magnoliopsida</taxon>
        <taxon>Liliopsida</taxon>
        <taxon>Zingiberales</taxon>
        <taxon>Cannaceae</taxon>
        <taxon>Canna</taxon>
    </lineage>
</organism>
<evidence type="ECO:0000313" key="3">
    <source>
        <dbReference type="Proteomes" id="UP001327560"/>
    </source>
</evidence>
<evidence type="ECO:0000256" key="1">
    <source>
        <dbReference type="SAM" id="MobiDB-lite"/>
    </source>
</evidence>
<feature type="region of interest" description="Disordered" evidence="1">
    <location>
        <begin position="147"/>
        <end position="178"/>
    </location>
</feature>
<proteinExistence type="predicted"/>
<gene>
    <name evidence="2" type="ORF">Cni_G18790</name>
</gene>
<dbReference type="Proteomes" id="UP001327560">
    <property type="component" value="Chromosome 6"/>
</dbReference>
<sequence>MDLKDMMDGTGGPWTEERHSSFLNWVEDSFVRQVLAAHCAGNGNADLAASSWRPPLPLDRFVPDSATESTRDRDLGRSARTRRSTTTAPAGEDVAAQSDCAGQSRRSTIAAEDDPENEESDVTSRPRTRKRPLFRCWDNSVAQDQVARAKSDGIMPHENKVAEASRLQDDQQIKEYSG</sequence>
<keyword evidence="3" id="KW-1185">Reference proteome</keyword>
<dbReference type="EMBL" id="CP136895">
    <property type="protein sequence ID" value="WOL10036.1"/>
    <property type="molecule type" value="Genomic_DNA"/>
</dbReference>
<protein>
    <submittedName>
        <fullName evidence="2">Uncharacterized protein</fullName>
    </submittedName>
</protein>
<accession>A0AAQ3QHX3</accession>
<name>A0AAQ3QHX3_9LILI</name>